<evidence type="ECO:0000256" key="1">
    <source>
        <dbReference type="SAM" id="Phobius"/>
    </source>
</evidence>
<keyword evidence="2" id="KW-0732">Signal</keyword>
<evidence type="ECO:0000256" key="2">
    <source>
        <dbReference type="SAM" id="SignalP"/>
    </source>
</evidence>
<name>A0A1Y1YZK1_9PLEO</name>
<keyword evidence="1" id="KW-1133">Transmembrane helix</keyword>
<accession>A0A1Y1YZK1</accession>
<dbReference type="Proteomes" id="UP000193144">
    <property type="component" value="Unassembled WGS sequence"/>
</dbReference>
<protein>
    <recommendedName>
        <fullName evidence="5">Mid2 domain-containing protein</fullName>
    </recommendedName>
</protein>
<evidence type="ECO:0000313" key="3">
    <source>
        <dbReference type="EMBL" id="ORY03127.1"/>
    </source>
</evidence>
<dbReference type="STRING" id="1231657.A0A1Y1YZK1"/>
<evidence type="ECO:0000313" key="4">
    <source>
        <dbReference type="Proteomes" id="UP000193144"/>
    </source>
</evidence>
<evidence type="ECO:0008006" key="5">
    <source>
        <dbReference type="Google" id="ProtNLM"/>
    </source>
</evidence>
<proteinExistence type="predicted"/>
<comment type="caution">
    <text evidence="3">The sequence shown here is derived from an EMBL/GenBank/DDBJ whole genome shotgun (WGS) entry which is preliminary data.</text>
</comment>
<dbReference type="OrthoDB" id="5390143at2759"/>
<organism evidence="3 4">
    <name type="scientific">Clohesyomyces aquaticus</name>
    <dbReference type="NCBI Taxonomy" id="1231657"/>
    <lineage>
        <taxon>Eukaryota</taxon>
        <taxon>Fungi</taxon>
        <taxon>Dikarya</taxon>
        <taxon>Ascomycota</taxon>
        <taxon>Pezizomycotina</taxon>
        <taxon>Dothideomycetes</taxon>
        <taxon>Pleosporomycetidae</taxon>
        <taxon>Pleosporales</taxon>
        <taxon>Lindgomycetaceae</taxon>
        <taxon>Clohesyomyces</taxon>
    </lineage>
</organism>
<feature type="chain" id="PRO_5010986041" description="Mid2 domain-containing protein" evidence="2">
    <location>
        <begin position="21"/>
        <end position="277"/>
    </location>
</feature>
<dbReference type="EMBL" id="MCFA01000150">
    <property type="protein sequence ID" value="ORY03127.1"/>
    <property type="molecule type" value="Genomic_DNA"/>
</dbReference>
<keyword evidence="1" id="KW-0472">Membrane</keyword>
<reference evidence="3 4" key="1">
    <citation type="submission" date="2016-07" db="EMBL/GenBank/DDBJ databases">
        <title>Pervasive Adenine N6-methylation of Active Genes in Fungi.</title>
        <authorList>
            <consortium name="DOE Joint Genome Institute"/>
            <person name="Mondo S.J."/>
            <person name="Dannebaum R.O."/>
            <person name="Kuo R.C."/>
            <person name="Labutti K."/>
            <person name="Haridas S."/>
            <person name="Kuo A."/>
            <person name="Salamov A."/>
            <person name="Ahrendt S.R."/>
            <person name="Lipzen A."/>
            <person name="Sullivan W."/>
            <person name="Andreopoulos W.B."/>
            <person name="Clum A."/>
            <person name="Lindquist E."/>
            <person name="Daum C."/>
            <person name="Ramamoorthy G.K."/>
            <person name="Gryganskyi A."/>
            <person name="Culley D."/>
            <person name="Magnuson J.K."/>
            <person name="James T.Y."/>
            <person name="O'Malley M.A."/>
            <person name="Stajich J.E."/>
            <person name="Spatafora J.W."/>
            <person name="Visel A."/>
            <person name="Grigoriev I.V."/>
        </authorList>
    </citation>
    <scope>NUCLEOTIDE SEQUENCE [LARGE SCALE GENOMIC DNA]</scope>
    <source>
        <strain evidence="3 4">CBS 115471</strain>
    </source>
</reference>
<keyword evidence="1" id="KW-0812">Transmembrane</keyword>
<feature type="signal peptide" evidence="2">
    <location>
        <begin position="1"/>
        <end position="20"/>
    </location>
</feature>
<gene>
    <name evidence="3" type="ORF">BCR34DRAFT_573670</name>
</gene>
<feature type="transmembrane region" description="Helical" evidence="1">
    <location>
        <begin position="181"/>
        <end position="203"/>
    </location>
</feature>
<sequence>MLGTSLLFIVLGVFITCAISETGPLFIFPTAPGPTSNYGANLVFPLGSKQVIQWQTTMKKYDMELWHQDDARGEAHMIETVYRTTDGTSTQNFTWQVQSYNTNLTYSNVFFFWASPDDPGNFTSHYFNISDTSPSSSSSVSLLTATSTSTSTATLASSSSSAKNSANTSKSSKADSDVLKIGLGVGLGVGFTLMLLAGVWIGLRIGKRRKATAMATGLDGKEPSRYSQNPLMQDGYAKPPFEEGAEVYRAQGQGHGHEVYEVHAETRPQAPPAELGG</sequence>
<dbReference type="AlphaFoldDB" id="A0A1Y1YZK1"/>
<keyword evidence="4" id="KW-1185">Reference proteome</keyword>